<feature type="transmembrane region" description="Helical" evidence="1">
    <location>
        <begin position="149"/>
        <end position="170"/>
    </location>
</feature>
<sequence>MSIVILLLYILAGIKFGEWSEFEKYYSTLLYLIIGDLLAQFLLFQHSLWMFHPMDAVDRFFYLNHTYIALLKMAVQYTVTIAIFIGRLPEGLGSKFLRVLLWSAIYGANEFVTNHFGGLTYHRGWNYGWDIAFNLMMFIMLIIHYKRPLTAWVLTVPIIITLWVIFDIPLRVLKE</sequence>
<dbReference type="AlphaFoldDB" id="A0A5D4NUT0"/>
<dbReference type="Proteomes" id="UP000322267">
    <property type="component" value="Unassembled WGS sequence"/>
</dbReference>
<comment type="caution">
    <text evidence="2">The sequence shown here is derived from an EMBL/GenBank/DDBJ whole genome shotgun (WGS) entry which is preliminary data.</text>
</comment>
<keyword evidence="1" id="KW-0472">Membrane</keyword>
<dbReference type="EMBL" id="VTEI01000003">
    <property type="protein sequence ID" value="TYS17629.1"/>
    <property type="molecule type" value="Genomic_DNA"/>
</dbReference>
<feature type="transmembrane region" description="Helical" evidence="1">
    <location>
        <begin position="92"/>
        <end position="112"/>
    </location>
</feature>
<protein>
    <submittedName>
        <fullName evidence="2">Uncharacterized protein</fullName>
    </submittedName>
</protein>
<evidence type="ECO:0000313" key="3">
    <source>
        <dbReference type="Proteomes" id="UP000322267"/>
    </source>
</evidence>
<dbReference type="OrthoDB" id="1730091at2"/>
<accession>A0A5D4NUT0</accession>
<name>A0A5D4NUT0_9BACI</name>
<evidence type="ECO:0000313" key="2">
    <source>
        <dbReference type="EMBL" id="TYS17629.1"/>
    </source>
</evidence>
<proteinExistence type="predicted"/>
<dbReference type="RefSeq" id="WP_148938964.1">
    <property type="nucleotide sequence ID" value="NZ_VTEI01000003.1"/>
</dbReference>
<feature type="transmembrane region" description="Helical" evidence="1">
    <location>
        <begin position="65"/>
        <end position="86"/>
    </location>
</feature>
<feature type="transmembrane region" description="Helical" evidence="1">
    <location>
        <begin position="124"/>
        <end position="143"/>
    </location>
</feature>
<keyword evidence="1" id="KW-0812">Transmembrane</keyword>
<evidence type="ECO:0000256" key="1">
    <source>
        <dbReference type="SAM" id="Phobius"/>
    </source>
</evidence>
<gene>
    <name evidence="2" type="ORF">FZC78_07140</name>
</gene>
<feature type="transmembrane region" description="Helical" evidence="1">
    <location>
        <begin position="26"/>
        <end position="44"/>
    </location>
</feature>
<keyword evidence="1" id="KW-1133">Transmembrane helix</keyword>
<organism evidence="2 3">
    <name type="scientific">Rossellomorea vietnamensis</name>
    <dbReference type="NCBI Taxonomy" id="218284"/>
    <lineage>
        <taxon>Bacteria</taxon>
        <taxon>Bacillati</taxon>
        <taxon>Bacillota</taxon>
        <taxon>Bacilli</taxon>
        <taxon>Bacillales</taxon>
        <taxon>Bacillaceae</taxon>
        <taxon>Rossellomorea</taxon>
    </lineage>
</organism>
<reference evidence="2 3" key="1">
    <citation type="submission" date="2019-08" db="EMBL/GenBank/DDBJ databases">
        <title>Bacillus genomes from the desert of Cuatro Cienegas, Coahuila.</title>
        <authorList>
            <person name="Olmedo-Alvarez G."/>
        </authorList>
    </citation>
    <scope>NUCLEOTIDE SEQUENCE [LARGE SCALE GENOMIC DNA]</scope>
    <source>
        <strain evidence="2 3">CH34_1T</strain>
    </source>
</reference>